<feature type="repeat" description="ANK" evidence="3">
    <location>
        <begin position="307"/>
        <end position="343"/>
    </location>
</feature>
<dbReference type="InterPro" id="IPR002110">
    <property type="entry name" value="Ankyrin_rpt"/>
</dbReference>
<feature type="domain" description="TIR" evidence="5">
    <location>
        <begin position="53"/>
        <end position="187"/>
    </location>
</feature>
<proteinExistence type="predicted"/>
<gene>
    <name evidence="6" type="ORF">TSOC_009769</name>
</gene>
<evidence type="ECO:0000256" key="1">
    <source>
        <dbReference type="ARBA" id="ARBA00022737"/>
    </source>
</evidence>
<feature type="repeat" description="ANK" evidence="3">
    <location>
        <begin position="377"/>
        <end position="409"/>
    </location>
</feature>
<organism evidence="6 7">
    <name type="scientific">Tetrabaena socialis</name>
    <dbReference type="NCBI Taxonomy" id="47790"/>
    <lineage>
        <taxon>Eukaryota</taxon>
        <taxon>Viridiplantae</taxon>
        <taxon>Chlorophyta</taxon>
        <taxon>core chlorophytes</taxon>
        <taxon>Chlorophyceae</taxon>
        <taxon>CS clade</taxon>
        <taxon>Chlamydomonadales</taxon>
        <taxon>Tetrabaenaceae</taxon>
        <taxon>Tetrabaena</taxon>
    </lineage>
</organism>
<comment type="caution">
    <text evidence="6">The sequence shown here is derived from an EMBL/GenBank/DDBJ whole genome shotgun (WGS) entry which is preliminary data.</text>
</comment>
<dbReference type="Proteomes" id="UP000236333">
    <property type="component" value="Unassembled WGS sequence"/>
</dbReference>
<dbReference type="PROSITE" id="PS50088">
    <property type="entry name" value="ANK_REPEAT"/>
    <property type="match status" value="4"/>
</dbReference>
<dbReference type="PANTHER" id="PTHR24171">
    <property type="entry name" value="ANKYRIN REPEAT DOMAIN-CONTAINING PROTEIN 39-RELATED"/>
    <property type="match status" value="1"/>
</dbReference>
<dbReference type="PROSITE" id="PS50104">
    <property type="entry name" value="TIR"/>
    <property type="match status" value="1"/>
</dbReference>
<dbReference type="Pfam" id="PF12796">
    <property type="entry name" value="Ank_2"/>
    <property type="match status" value="1"/>
</dbReference>
<feature type="compositionally biased region" description="Low complexity" evidence="4">
    <location>
        <begin position="27"/>
        <end position="52"/>
    </location>
</feature>
<evidence type="ECO:0000313" key="6">
    <source>
        <dbReference type="EMBL" id="PNH04094.1"/>
    </source>
</evidence>
<feature type="repeat" description="ANK" evidence="3">
    <location>
        <begin position="273"/>
        <end position="305"/>
    </location>
</feature>
<dbReference type="InterPro" id="IPR000157">
    <property type="entry name" value="TIR_dom"/>
</dbReference>
<feature type="repeat" description="ANK" evidence="3">
    <location>
        <begin position="344"/>
        <end position="376"/>
    </location>
</feature>
<dbReference type="InterPro" id="IPR035897">
    <property type="entry name" value="Toll_tir_struct_dom_sf"/>
</dbReference>
<reference evidence="6 7" key="1">
    <citation type="journal article" date="2017" name="Mol. Biol. Evol.">
        <title>The 4-celled Tetrabaena socialis nuclear genome reveals the essential components for genetic control of cell number at the origin of multicellularity in the volvocine lineage.</title>
        <authorList>
            <person name="Featherston J."/>
            <person name="Arakaki Y."/>
            <person name="Hanschen E.R."/>
            <person name="Ferris P.J."/>
            <person name="Michod R.E."/>
            <person name="Olson B.J.S.C."/>
            <person name="Nozaki H."/>
            <person name="Durand P.M."/>
        </authorList>
    </citation>
    <scope>NUCLEOTIDE SEQUENCE [LARGE SCALE GENOMIC DNA]</scope>
    <source>
        <strain evidence="6 7">NIES-571</strain>
    </source>
</reference>
<dbReference type="Gene3D" id="1.25.40.20">
    <property type="entry name" value="Ankyrin repeat-containing domain"/>
    <property type="match status" value="1"/>
</dbReference>
<evidence type="ECO:0000313" key="7">
    <source>
        <dbReference type="Proteomes" id="UP000236333"/>
    </source>
</evidence>
<dbReference type="SUPFAM" id="SSF48403">
    <property type="entry name" value="Ankyrin repeat"/>
    <property type="match status" value="1"/>
</dbReference>
<name>A0A2J7ZUZ8_9CHLO</name>
<accession>A0A2J7ZUZ8</accession>
<dbReference type="PANTHER" id="PTHR24171:SF8">
    <property type="entry name" value="BRCA1-ASSOCIATED RING DOMAIN PROTEIN 1"/>
    <property type="match status" value="1"/>
</dbReference>
<dbReference type="EMBL" id="PGGS01000424">
    <property type="protein sequence ID" value="PNH04094.1"/>
    <property type="molecule type" value="Genomic_DNA"/>
</dbReference>
<dbReference type="Pfam" id="PF00023">
    <property type="entry name" value="Ank"/>
    <property type="match status" value="1"/>
</dbReference>
<feature type="compositionally biased region" description="Pro residues" evidence="4">
    <location>
        <begin position="1"/>
        <end position="26"/>
    </location>
</feature>
<evidence type="ECO:0000256" key="3">
    <source>
        <dbReference type="PROSITE-ProRule" id="PRU00023"/>
    </source>
</evidence>
<keyword evidence="2 3" id="KW-0040">ANK repeat</keyword>
<dbReference type="AlphaFoldDB" id="A0A2J7ZUZ8"/>
<dbReference type="OrthoDB" id="547020at2759"/>
<evidence type="ECO:0000259" key="5">
    <source>
        <dbReference type="PROSITE" id="PS50104"/>
    </source>
</evidence>
<dbReference type="SMART" id="SM00248">
    <property type="entry name" value="ANK"/>
    <property type="match status" value="5"/>
</dbReference>
<dbReference type="GO" id="GO:0007165">
    <property type="term" value="P:signal transduction"/>
    <property type="evidence" value="ECO:0007669"/>
    <property type="project" value="InterPro"/>
</dbReference>
<protein>
    <submittedName>
        <fullName evidence="6">Ankyrin repeat domain-containing protein 29</fullName>
    </submittedName>
</protein>
<feature type="region of interest" description="Disordered" evidence="4">
    <location>
        <begin position="1"/>
        <end position="52"/>
    </location>
</feature>
<dbReference type="PROSITE" id="PS50297">
    <property type="entry name" value="ANK_REP_REGION"/>
    <property type="match status" value="4"/>
</dbReference>
<keyword evidence="7" id="KW-1185">Reference proteome</keyword>
<keyword evidence="1" id="KW-0677">Repeat</keyword>
<dbReference type="SUPFAM" id="SSF52200">
    <property type="entry name" value="Toll/Interleukin receptor TIR domain"/>
    <property type="match status" value="1"/>
</dbReference>
<sequence>MAQPVPPLQAPLPAVPPADAPVPTPPTAGDVGDASDPSSRSSSSGNDTSATSAAEQVFLSYRVRDTGNEEGDGTMERIKVYLEGMGYSVFSDVELRGGQVFAVRIQAAIERSQVFIALCSKGYGDSDWTRMEFELARKLKKHILPLWHDSEYPPRALQIYLSSLNRIPKGSKPLLECGFIKAMQELVVRLEEVGCLPLPGAAKDLILREAETRDEWALLVAAQDGDLSEVTRLLAKPAINPNVQDEYDEQYADDKRALASAGYDDSDDGYTKDGRTALHHASEGGHTAVVEVLVRAGADVNSKIRGLGMTALHVASNTSNTEGAVEVVKVLLKAGADVNAAAPDGKTALYYASTWGHVELIEALLKAGADVDAATRDGETALHYASARGHVESVEALLKAGADMRIVLQVRQQLRQRL</sequence>
<dbReference type="PRINTS" id="PR01415">
    <property type="entry name" value="ANKYRIN"/>
</dbReference>
<evidence type="ECO:0000256" key="4">
    <source>
        <dbReference type="SAM" id="MobiDB-lite"/>
    </source>
</evidence>
<evidence type="ECO:0000256" key="2">
    <source>
        <dbReference type="ARBA" id="ARBA00023043"/>
    </source>
</evidence>
<dbReference type="InterPro" id="IPR036770">
    <property type="entry name" value="Ankyrin_rpt-contain_sf"/>
</dbReference>
<dbReference type="Gene3D" id="3.40.50.10140">
    <property type="entry name" value="Toll/interleukin-1 receptor homology (TIR) domain"/>
    <property type="match status" value="1"/>
</dbReference>
<dbReference type="Pfam" id="PF13676">
    <property type="entry name" value="TIR_2"/>
    <property type="match status" value="1"/>
</dbReference>
<dbReference type="SMART" id="SM00255">
    <property type="entry name" value="TIR"/>
    <property type="match status" value="1"/>
</dbReference>